<name>A0AA49JHC8_9BACT</name>
<accession>A0AA49JHC8</accession>
<reference evidence="3" key="2">
    <citation type="journal article" date="2024" name="Antonie Van Leeuwenhoek">
        <title>Roseihalotalea indica gen. nov., sp. nov., a halophilic Bacteroidetes from mesopelagic Southwest Indian Ocean with higher carbohydrate metabolic potential.</title>
        <authorList>
            <person name="Chen B."/>
            <person name="Zhang M."/>
            <person name="Lin D."/>
            <person name="Ye J."/>
            <person name="Tang K."/>
        </authorList>
    </citation>
    <scope>NUCLEOTIDE SEQUENCE</scope>
    <source>
        <strain evidence="3">TK19036</strain>
    </source>
</reference>
<feature type="domain" description="KARI N-terminal Rossmann" evidence="1">
    <location>
        <begin position="2"/>
        <end position="87"/>
    </location>
</feature>
<dbReference type="Pfam" id="PF16896">
    <property type="entry name" value="PGDH_C"/>
    <property type="match status" value="1"/>
</dbReference>
<feature type="domain" description="Phosphogluconate dehydrogenase (decarboxylating) C-terminal" evidence="2">
    <location>
        <begin position="121"/>
        <end position="276"/>
    </location>
</feature>
<gene>
    <name evidence="3" type="ORF">K4G66_08870</name>
</gene>
<dbReference type="Gene3D" id="3.40.50.720">
    <property type="entry name" value="NAD(P)-binding Rossmann-like Domain"/>
    <property type="match status" value="1"/>
</dbReference>
<reference evidence="3" key="1">
    <citation type="journal article" date="2023" name="Comput. Struct. Biotechnol. J.">
        <title>Discovery of a novel marine Bacteroidetes with a rich repertoire of carbohydrate-active enzymes.</title>
        <authorList>
            <person name="Chen B."/>
            <person name="Liu G."/>
            <person name="Chen Q."/>
            <person name="Wang H."/>
            <person name="Liu L."/>
            <person name="Tang K."/>
        </authorList>
    </citation>
    <scope>NUCLEOTIDE SEQUENCE</scope>
    <source>
        <strain evidence="3">TK19036</strain>
    </source>
</reference>
<dbReference type="AlphaFoldDB" id="A0AA49JHC8"/>
<dbReference type="EMBL" id="CP120682">
    <property type="protein sequence ID" value="WKN38814.1"/>
    <property type="molecule type" value="Genomic_DNA"/>
</dbReference>
<proteinExistence type="predicted"/>
<dbReference type="InterPro" id="IPR031663">
    <property type="entry name" value="PGDH_C"/>
</dbReference>
<evidence type="ECO:0000313" key="3">
    <source>
        <dbReference type="EMBL" id="WKN38814.1"/>
    </source>
</evidence>
<protein>
    <submittedName>
        <fullName evidence="3">Phosphogluconate dehydrogenase C-terminal domain-containing protein</fullName>
    </submittedName>
</protein>
<evidence type="ECO:0000259" key="1">
    <source>
        <dbReference type="Pfam" id="PF07991"/>
    </source>
</evidence>
<dbReference type="SUPFAM" id="SSF51735">
    <property type="entry name" value="NAD(P)-binding Rossmann-fold domains"/>
    <property type="match status" value="1"/>
</dbReference>
<sequence>MKNVVLVGAGGKMGIRTAANLQDNPNYNMSYLEVSEVGISRLQEKDISVSQPEEALPEADIVVLAIPDVAIKSVTASIVPQMKSGAMAVTLDPAAPCAGHLPEREDVTYFAAHPSHPSVFNWEPEQQAHYDYFGGIAAKQSIVCALIQGPEEDYAVGEALAREMYKPVTKAHRITIEQMGILEPALSETFSAAMITIMKEAVDTVVEKGVPKEAAYDFFLGHVNIELALLFNQLPGGVFSDAAQKAIKYGIPKIFRDDWKDIFEWDNVMDQIKAIT</sequence>
<dbReference type="Gene3D" id="1.10.3640.10">
    <property type="entry name" value="Semialdehyde dehydrogenase-like, C-terminal"/>
    <property type="match status" value="1"/>
</dbReference>
<dbReference type="InterPro" id="IPR013116">
    <property type="entry name" value="KARI_N"/>
</dbReference>
<evidence type="ECO:0000259" key="2">
    <source>
        <dbReference type="Pfam" id="PF16896"/>
    </source>
</evidence>
<dbReference type="InterPro" id="IPR037161">
    <property type="entry name" value="Semialdehyde_DH-like_C"/>
</dbReference>
<dbReference type="Pfam" id="PF07991">
    <property type="entry name" value="KARI_N"/>
    <property type="match status" value="1"/>
</dbReference>
<organism evidence="3">
    <name type="scientific">Roseihalotalea indica</name>
    <dbReference type="NCBI Taxonomy" id="2867963"/>
    <lineage>
        <taxon>Bacteria</taxon>
        <taxon>Pseudomonadati</taxon>
        <taxon>Bacteroidota</taxon>
        <taxon>Cytophagia</taxon>
        <taxon>Cytophagales</taxon>
        <taxon>Catalimonadaceae</taxon>
        <taxon>Roseihalotalea</taxon>
    </lineage>
</organism>
<dbReference type="InterPro" id="IPR036291">
    <property type="entry name" value="NAD(P)-bd_dom_sf"/>
</dbReference>